<evidence type="ECO:0000259" key="6">
    <source>
        <dbReference type="Pfam" id="PF00535"/>
    </source>
</evidence>
<accession>A0A7W8M768</accession>
<dbReference type="EMBL" id="JACHGB010000001">
    <property type="protein sequence ID" value="MBB5270611.1"/>
    <property type="molecule type" value="Genomic_DNA"/>
</dbReference>
<reference evidence="7 8" key="1">
    <citation type="submission" date="2020-08" db="EMBL/GenBank/DDBJ databases">
        <title>Genomic Encyclopedia of Type Strains, Phase IV (KMG-IV): sequencing the most valuable type-strain genomes for metagenomic binning, comparative biology and taxonomic classification.</title>
        <authorList>
            <person name="Goeker M."/>
        </authorList>
    </citation>
    <scope>NUCLEOTIDE SEQUENCE [LARGE SCALE GENOMIC DNA]</scope>
    <source>
        <strain evidence="7 8">DSM 29781</strain>
    </source>
</reference>
<dbReference type="Gene3D" id="3.90.550.10">
    <property type="entry name" value="Spore Coat Polysaccharide Biosynthesis Protein SpsA, Chain A"/>
    <property type="match status" value="1"/>
</dbReference>
<dbReference type="PANTHER" id="PTHR43646:SF2">
    <property type="entry name" value="GLYCOSYLTRANSFERASE 2-LIKE DOMAIN-CONTAINING PROTEIN"/>
    <property type="match status" value="1"/>
</dbReference>
<gene>
    <name evidence="7" type="ORF">HNQ70_000595</name>
</gene>
<dbReference type="CDD" id="cd02522">
    <property type="entry name" value="GT_2_like_a"/>
    <property type="match status" value="1"/>
</dbReference>
<protein>
    <submittedName>
        <fullName evidence="7">RSAM/selenodomain-associated transferase 2</fullName>
    </submittedName>
</protein>
<comment type="caution">
    <text evidence="7">The sequence shown here is derived from an EMBL/GenBank/DDBJ whole genome shotgun (WGS) entry which is preliminary data.</text>
</comment>
<keyword evidence="2" id="KW-1003">Cell membrane</keyword>
<keyword evidence="4 7" id="KW-0808">Transferase</keyword>
<dbReference type="InterPro" id="IPR026461">
    <property type="entry name" value="Trfase_2_rSAM/seldom_assoc"/>
</dbReference>
<dbReference type="GO" id="GO:0005886">
    <property type="term" value="C:plasma membrane"/>
    <property type="evidence" value="ECO:0007669"/>
    <property type="project" value="UniProtKB-SubCell"/>
</dbReference>
<evidence type="ECO:0000256" key="1">
    <source>
        <dbReference type="ARBA" id="ARBA00004236"/>
    </source>
</evidence>
<dbReference type="Pfam" id="PF00535">
    <property type="entry name" value="Glycos_transf_2"/>
    <property type="match status" value="1"/>
</dbReference>
<comment type="subcellular location">
    <subcellularLocation>
        <location evidence="1">Cell membrane</location>
    </subcellularLocation>
</comment>
<dbReference type="Proteomes" id="UP000532440">
    <property type="component" value="Unassembled WGS sequence"/>
</dbReference>
<organism evidence="7 8">
    <name type="scientific">Quisquiliibacterium transsilvanicum</name>
    <dbReference type="NCBI Taxonomy" id="1549638"/>
    <lineage>
        <taxon>Bacteria</taxon>
        <taxon>Pseudomonadati</taxon>
        <taxon>Pseudomonadota</taxon>
        <taxon>Betaproteobacteria</taxon>
        <taxon>Burkholderiales</taxon>
        <taxon>Burkholderiaceae</taxon>
        <taxon>Quisquiliibacterium</taxon>
    </lineage>
</organism>
<evidence type="ECO:0000256" key="4">
    <source>
        <dbReference type="ARBA" id="ARBA00022679"/>
    </source>
</evidence>
<evidence type="ECO:0000313" key="8">
    <source>
        <dbReference type="Proteomes" id="UP000532440"/>
    </source>
</evidence>
<keyword evidence="8" id="KW-1185">Reference proteome</keyword>
<evidence type="ECO:0000313" key="7">
    <source>
        <dbReference type="EMBL" id="MBB5270611.1"/>
    </source>
</evidence>
<dbReference type="PANTHER" id="PTHR43646">
    <property type="entry name" value="GLYCOSYLTRANSFERASE"/>
    <property type="match status" value="1"/>
</dbReference>
<proteinExistence type="predicted"/>
<dbReference type="InterPro" id="IPR029044">
    <property type="entry name" value="Nucleotide-diphossugar_trans"/>
</dbReference>
<evidence type="ECO:0000256" key="2">
    <source>
        <dbReference type="ARBA" id="ARBA00022475"/>
    </source>
</evidence>
<feature type="domain" description="Glycosyltransferase 2-like" evidence="6">
    <location>
        <begin position="28"/>
        <end position="121"/>
    </location>
</feature>
<dbReference type="GO" id="GO:0016757">
    <property type="term" value="F:glycosyltransferase activity"/>
    <property type="evidence" value="ECO:0007669"/>
    <property type="project" value="UniProtKB-KW"/>
</dbReference>
<dbReference type="AlphaFoldDB" id="A0A7W8M768"/>
<evidence type="ECO:0000256" key="3">
    <source>
        <dbReference type="ARBA" id="ARBA00022676"/>
    </source>
</evidence>
<keyword evidence="5" id="KW-0472">Membrane</keyword>
<dbReference type="NCBIfam" id="TIGR04283">
    <property type="entry name" value="glyco_like_mftF"/>
    <property type="match status" value="1"/>
</dbReference>
<name>A0A7W8M768_9BURK</name>
<dbReference type="SUPFAM" id="SSF53448">
    <property type="entry name" value="Nucleotide-diphospho-sugar transferases"/>
    <property type="match status" value="1"/>
</dbReference>
<keyword evidence="3" id="KW-0328">Glycosyltransferase</keyword>
<dbReference type="InterPro" id="IPR001173">
    <property type="entry name" value="Glyco_trans_2-like"/>
</dbReference>
<dbReference type="RefSeq" id="WP_183964082.1">
    <property type="nucleotide sequence ID" value="NZ_BAABEW010000004.1"/>
</dbReference>
<evidence type="ECO:0000256" key="5">
    <source>
        <dbReference type="ARBA" id="ARBA00023136"/>
    </source>
</evidence>
<sequence length="248" mass="26741">MNDFASAVEADPRQHAVPSLRSSDVVAVVPALDEEAAIAACLAPLLAEGARVVVVDGGSSDASPRIAAQAGARVLRAERGRASQMNAGAAAEPGAGVLIFVHADTVLPAGWRTQMQAALASGARWGRFDVRLRSARPLLRLVGGMMNLRSRVTGICTGDQAIFVTREAWARCAGYAPLPLMEDIELSRRLRATEGRPAALRCHVLVSARRWEKRGVLRTIAQMWLLRAMYFFGASPATLHQLYYGRTR</sequence>